<keyword evidence="3" id="KW-1185">Reference proteome</keyword>
<evidence type="ECO:0000313" key="3">
    <source>
        <dbReference type="Proteomes" id="UP000607653"/>
    </source>
</evidence>
<evidence type="ECO:0000256" key="1">
    <source>
        <dbReference type="SAM" id="Phobius"/>
    </source>
</evidence>
<organism evidence="2 3">
    <name type="scientific">Nelumbo nucifera</name>
    <name type="common">Sacred lotus</name>
    <dbReference type="NCBI Taxonomy" id="4432"/>
    <lineage>
        <taxon>Eukaryota</taxon>
        <taxon>Viridiplantae</taxon>
        <taxon>Streptophyta</taxon>
        <taxon>Embryophyta</taxon>
        <taxon>Tracheophyta</taxon>
        <taxon>Spermatophyta</taxon>
        <taxon>Magnoliopsida</taxon>
        <taxon>Proteales</taxon>
        <taxon>Nelumbonaceae</taxon>
        <taxon>Nelumbo</taxon>
    </lineage>
</organism>
<comment type="caution">
    <text evidence="2">The sequence shown here is derived from an EMBL/GenBank/DDBJ whole genome shotgun (WGS) entry which is preliminary data.</text>
</comment>
<proteinExistence type="predicted"/>
<dbReference type="Proteomes" id="UP000607653">
    <property type="component" value="Unassembled WGS sequence"/>
</dbReference>
<name>A0A822YAR5_NELNU</name>
<sequence length="190" mass="22208">MRWTNQHSTFCLGEYGLSQVTSFKNNYLNHISKKCHPPPFLFISKFQPHALRYANLIIKKQSSPTIERDNLYCRWKMASPTTVMPLGEEELHLVAMLSRKNDKQYLCFWGFNVALVLYNSCLVMLNLSCLGMVFKLDETLVVVNTMRSFEDQIDVLQRKINTEVDPQRIAGMLAEVKRYKDYKIILKQYA</sequence>
<accession>A0A822YAR5</accession>
<dbReference type="AlphaFoldDB" id="A0A822YAR5"/>
<gene>
    <name evidence="2" type="ORF">HUJ06_030671</name>
</gene>
<protein>
    <submittedName>
        <fullName evidence="2">Uncharacterized protein</fullName>
    </submittedName>
</protein>
<dbReference type="EMBL" id="DUZY01000002">
    <property type="protein sequence ID" value="DAD29203.1"/>
    <property type="molecule type" value="Genomic_DNA"/>
</dbReference>
<feature type="transmembrane region" description="Helical" evidence="1">
    <location>
        <begin position="106"/>
        <end position="134"/>
    </location>
</feature>
<keyword evidence="1" id="KW-0472">Membrane</keyword>
<evidence type="ECO:0000313" key="2">
    <source>
        <dbReference type="EMBL" id="DAD29203.1"/>
    </source>
</evidence>
<reference evidence="2 3" key="1">
    <citation type="journal article" date="2020" name="Mol. Biol. Evol.">
        <title>Distinct Expression and Methylation Patterns for Genes with Different Fates following a Single Whole-Genome Duplication in Flowering Plants.</title>
        <authorList>
            <person name="Shi T."/>
            <person name="Rahmani R.S."/>
            <person name="Gugger P.F."/>
            <person name="Wang M."/>
            <person name="Li H."/>
            <person name="Zhang Y."/>
            <person name="Li Z."/>
            <person name="Wang Q."/>
            <person name="Van de Peer Y."/>
            <person name="Marchal K."/>
            <person name="Chen J."/>
        </authorList>
    </citation>
    <scope>NUCLEOTIDE SEQUENCE [LARGE SCALE GENOMIC DNA]</scope>
    <source>
        <tissue evidence="2">Leaf</tissue>
    </source>
</reference>
<keyword evidence="1" id="KW-1133">Transmembrane helix</keyword>
<keyword evidence="1" id="KW-0812">Transmembrane</keyword>